<dbReference type="InterPro" id="IPR036390">
    <property type="entry name" value="WH_DNA-bd_sf"/>
</dbReference>
<name>A0ABS8N2X9_9CLOT</name>
<dbReference type="PROSITE" id="PS50949">
    <property type="entry name" value="HTH_GNTR"/>
    <property type="match status" value="1"/>
</dbReference>
<dbReference type="CDD" id="cd07377">
    <property type="entry name" value="WHTH_GntR"/>
    <property type="match status" value="1"/>
</dbReference>
<gene>
    <name evidence="6" type="ORF">LN736_04580</name>
</gene>
<evidence type="ECO:0000256" key="2">
    <source>
        <dbReference type="ARBA" id="ARBA00023125"/>
    </source>
</evidence>
<dbReference type="SMART" id="SM00895">
    <property type="entry name" value="FCD"/>
    <property type="match status" value="1"/>
</dbReference>
<evidence type="ECO:0000313" key="6">
    <source>
        <dbReference type="EMBL" id="MCC9294145.1"/>
    </source>
</evidence>
<dbReference type="Proteomes" id="UP001165422">
    <property type="component" value="Unassembled WGS sequence"/>
</dbReference>
<dbReference type="SUPFAM" id="SSF48008">
    <property type="entry name" value="GntR ligand-binding domain-like"/>
    <property type="match status" value="1"/>
</dbReference>
<dbReference type="Pfam" id="PF00392">
    <property type="entry name" value="GntR"/>
    <property type="match status" value="1"/>
</dbReference>
<evidence type="ECO:0000259" key="5">
    <source>
        <dbReference type="PROSITE" id="PS50949"/>
    </source>
</evidence>
<accession>A0ABS8N2X9</accession>
<keyword evidence="3" id="KW-0804">Transcription</keyword>
<dbReference type="PRINTS" id="PR00035">
    <property type="entry name" value="HTHGNTR"/>
</dbReference>
<feature type="coiled-coil region" evidence="4">
    <location>
        <begin position="102"/>
        <end position="129"/>
    </location>
</feature>
<dbReference type="PANTHER" id="PTHR43537">
    <property type="entry name" value="TRANSCRIPTIONAL REGULATOR, GNTR FAMILY"/>
    <property type="match status" value="1"/>
</dbReference>
<dbReference type="Gene3D" id="1.10.10.10">
    <property type="entry name" value="Winged helix-like DNA-binding domain superfamily/Winged helix DNA-binding domain"/>
    <property type="match status" value="1"/>
</dbReference>
<dbReference type="SUPFAM" id="SSF46785">
    <property type="entry name" value="Winged helix' DNA-binding domain"/>
    <property type="match status" value="1"/>
</dbReference>
<evidence type="ECO:0000256" key="1">
    <source>
        <dbReference type="ARBA" id="ARBA00023015"/>
    </source>
</evidence>
<evidence type="ECO:0000256" key="3">
    <source>
        <dbReference type="ARBA" id="ARBA00023163"/>
    </source>
</evidence>
<dbReference type="InterPro" id="IPR011711">
    <property type="entry name" value="GntR_C"/>
</dbReference>
<organism evidence="6 7">
    <name type="scientific">Clostridium aromativorans</name>
    <dbReference type="NCBI Taxonomy" id="2836848"/>
    <lineage>
        <taxon>Bacteria</taxon>
        <taxon>Bacillati</taxon>
        <taxon>Bacillota</taxon>
        <taxon>Clostridia</taxon>
        <taxon>Eubacteriales</taxon>
        <taxon>Clostridiaceae</taxon>
        <taxon>Clostridium</taxon>
    </lineage>
</organism>
<protein>
    <submittedName>
        <fullName evidence="6">GntR family transcriptional regulator</fullName>
    </submittedName>
</protein>
<evidence type="ECO:0000256" key="4">
    <source>
        <dbReference type="SAM" id="Coils"/>
    </source>
</evidence>
<dbReference type="Gene3D" id="1.20.120.530">
    <property type="entry name" value="GntR ligand-binding domain-like"/>
    <property type="match status" value="1"/>
</dbReference>
<dbReference type="InterPro" id="IPR036388">
    <property type="entry name" value="WH-like_DNA-bd_sf"/>
</dbReference>
<evidence type="ECO:0000313" key="7">
    <source>
        <dbReference type="Proteomes" id="UP001165422"/>
    </source>
</evidence>
<dbReference type="InterPro" id="IPR008920">
    <property type="entry name" value="TF_FadR/GntR_C"/>
</dbReference>
<reference evidence="6" key="1">
    <citation type="submission" date="2021-11" db="EMBL/GenBank/DDBJ databases">
        <authorList>
            <person name="Qingchun L."/>
            <person name="Dong Z."/>
            <person name="Zongwei Q."/>
            <person name="Jia Z."/>
            <person name="Duotao L."/>
        </authorList>
    </citation>
    <scope>NUCLEOTIDE SEQUENCE</scope>
    <source>
        <strain evidence="6">WLY-B-L2</strain>
    </source>
</reference>
<dbReference type="RefSeq" id="WP_150357069.1">
    <property type="nucleotide sequence ID" value="NZ_JAJJPB010000003.1"/>
</dbReference>
<keyword evidence="1" id="KW-0805">Transcription regulation</keyword>
<dbReference type="PANTHER" id="PTHR43537:SF47">
    <property type="entry name" value="REGULATORY PROTEIN GNTR HTH"/>
    <property type="match status" value="1"/>
</dbReference>
<keyword evidence="2" id="KW-0238">DNA-binding</keyword>
<dbReference type="EMBL" id="JAJJPB010000003">
    <property type="protein sequence ID" value="MCC9294145.1"/>
    <property type="molecule type" value="Genomic_DNA"/>
</dbReference>
<comment type="caution">
    <text evidence="6">The sequence shown here is derived from an EMBL/GenBank/DDBJ whole genome shotgun (WGS) entry which is preliminary data.</text>
</comment>
<keyword evidence="7" id="KW-1185">Reference proteome</keyword>
<keyword evidence="4" id="KW-0175">Coiled coil</keyword>
<sequence length="222" mass="26489">MDTYKIKQPVSYYNQVYKNIKEMIFDGIFKPGERIYESKLAAEFQVSRSPVREAIRSLEKDGLLCIDNKSRITVYKPTIRDIEDIYECRRALESMAARLTTVRASQDDLDKIEDVLMRTEENIRRFHDTDEKTIVLLNSKFHNLILCFSQNSRLQKQSDDLKSLIYFYRFIDVYGYKRRMDIYKYHLEIFNFIKQRDESMAAQVMDEHLANDLEHLKKVLAI</sequence>
<dbReference type="SMART" id="SM00345">
    <property type="entry name" value="HTH_GNTR"/>
    <property type="match status" value="1"/>
</dbReference>
<dbReference type="Pfam" id="PF07729">
    <property type="entry name" value="FCD"/>
    <property type="match status" value="1"/>
</dbReference>
<dbReference type="InterPro" id="IPR000524">
    <property type="entry name" value="Tscrpt_reg_HTH_GntR"/>
</dbReference>
<proteinExistence type="predicted"/>
<feature type="domain" description="HTH gntR-type" evidence="5">
    <location>
        <begin position="10"/>
        <end position="77"/>
    </location>
</feature>